<dbReference type="InterPro" id="IPR029039">
    <property type="entry name" value="Flavoprotein-like_sf"/>
</dbReference>
<organism evidence="5 6">
    <name type="scientific">Acinetobacter nosocomialis</name>
    <dbReference type="NCBI Taxonomy" id="106654"/>
    <lineage>
        <taxon>Bacteria</taxon>
        <taxon>Pseudomonadati</taxon>
        <taxon>Pseudomonadota</taxon>
        <taxon>Gammaproteobacteria</taxon>
        <taxon>Moraxellales</taxon>
        <taxon>Moraxellaceae</taxon>
        <taxon>Acinetobacter</taxon>
        <taxon>Acinetobacter calcoaceticus/baumannii complex</taxon>
    </lineage>
</organism>
<dbReference type="GO" id="GO:0010181">
    <property type="term" value="F:FMN binding"/>
    <property type="evidence" value="ECO:0007669"/>
    <property type="project" value="InterPro"/>
</dbReference>
<dbReference type="InterPro" id="IPR005025">
    <property type="entry name" value="FMN_Rdtase-like_dom"/>
</dbReference>
<keyword evidence="2" id="KW-0285">Flavoprotein</keyword>
<evidence type="ECO:0000313" key="6">
    <source>
        <dbReference type="Proteomes" id="UP000237921"/>
    </source>
</evidence>
<accession>A0A2L1VL38</accession>
<dbReference type="InterPro" id="IPR008254">
    <property type="entry name" value="Flavodoxin/NO_synth"/>
</dbReference>
<evidence type="ECO:0000313" key="5">
    <source>
        <dbReference type="EMBL" id="AVF45841.1"/>
    </source>
</evidence>
<dbReference type="Gene3D" id="3.40.50.360">
    <property type="match status" value="1"/>
</dbReference>
<reference evidence="6" key="1">
    <citation type="submission" date="2017-12" db="EMBL/GenBank/DDBJ databases">
        <title>FDA dAtabase for Regulatory Grade micrObial Sequences (FDA-ARGOS): Supporting development and validation of Infectious Disease Dx tests.</title>
        <authorList>
            <person name="Hoffmann M."/>
            <person name="Allard M."/>
            <person name="Evans P."/>
            <person name="Brown E."/>
            <person name="Tallon L."/>
            <person name="Sadzewicz L."/>
            <person name="Sengamalay N."/>
            <person name="Ott S."/>
            <person name="Godinez A."/>
            <person name="Nagaraj S."/>
            <person name="Vavikolanu K."/>
            <person name="Aluvathingal J."/>
            <person name="Nadendla S."/>
            <person name="Sichtig H."/>
        </authorList>
    </citation>
    <scope>NUCLEOTIDE SEQUENCE [LARGE SCALE GENOMIC DNA]</scope>
    <source>
        <strain evidence="6">FDAARGOS_129</strain>
    </source>
</reference>
<dbReference type="GO" id="GO:0016020">
    <property type="term" value="C:membrane"/>
    <property type="evidence" value="ECO:0007669"/>
    <property type="project" value="TreeGrafter"/>
</dbReference>
<keyword evidence="3" id="KW-0288">FMN</keyword>
<dbReference type="RefSeq" id="WP_083009388.1">
    <property type="nucleotide sequence ID" value="NZ_BKRJ01000013.1"/>
</dbReference>
<dbReference type="PANTHER" id="PTHR30546">
    <property type="entry name" value="FLAVODOXIN-RELATED PROTEIN WRBA-RELATED"/>
    <property type="match status" value="1"/>
</dbReference>
<evidence type="ECO:0000256" key="2">
    <source>
        <dbReference type="ARBA" id="ARBA00022630"/>
    </source>
</evidence>
<comment type="cofactor">
    <cofactor evidence="1">
        <name>FMN</name>
        <dbReference type="ChEBI" id="CHEBI:58210"/>
    </cofactor>
</comment>
<dbReference type="Pfam" id="PF03358">
    <property type="entry name" value="FMN_red"/>
    <property type="match status" value="1"/>
</dbReference>
<dbReference type="InterPro" id="IPR001226">
    <property type="entry name" value="Flavodoxin_CS"/>
</dbReference>
<dbReference type="GO" id="GO:0009055">
    <property type="term" value="F:electron transfer activity"/>
    <property type="evidence" value="ECO:0007669"/>
    <property type="project" value="InterPro"/>
</dbReference>
<evidence type="ECO:0000256" key="1">
    <source>
        <dbReference type="ARBA" id="ARBA00001917"/>
    </source>
</evidence>
<gene>
    <name evidence="5" type="ORF">AL533_16465</name>
</gene>
<name>A0A2L1VL38_ACINO</name>
<dbReference type="AlphaFoldDB" id="A0A2L1VL38"/>
<protein>
    <submittedName>
        <fullName evidence="5">Flavodoxin family protein</fullName>
    </submittedName>
</protein>
<dbReference type="PANTHER" id="PTHR30546:SF23">
    <property type="entry name" value="FLAVOPROTEIN-LIKE PROTEIN YCP4-RELATED"/>
    <property type="match status" value="1"/>
</dbReference>
<dbReference type="SUPFAM" id="SSF52218">
    <property type="entry name" value="Flavoproteins"/>
    <property type="match status" value="1"/>
</dbReference>
<evidence type="ECO:0000259" key="4">
    <source>
        <dbReference type="PROSITE" id="PS50902"/>
    </source>
</evidence>
<evidence type="ECO:0000256" key="3">
    <source>
        <dbReference type="ARBA" id="ARBA00022643"/>
    </source>
</evidence>
<proteinExistence type="predicted"/>
<dbReference type="GO" id="GO:0003955">
    <property type="term" value="F:NAD(P)H dehydrogenase (quinone) activity"/>
    <property type="evidence" value="ECO:0007669"/>
    <property type="project" value="TreeGrafter"/>
</dbReference>
<dbReference type="Proteomes" id="UP000237921">
    <property type="component" value="Chromosome"/>
</dbReference>
<dbReference type="PROSITE" id="PS00201">
    <property type="entry name" value="FLAVODOXIN"/>
    <property type="match status" value="1"/>
</dbReference>
<dbReference type="EMBL" id="CP014019">
    <property type="protein sequence ID" value="AVF45841.1"/>
    <property type="molecule type" value="Genomic_DNA"/>
</dbReference>
<sequence>MKTVAIIYYSRQGHTQFIAQQIQTGILSHQDIEVDLLNAEDLIENPETLIKYDGLIWGSPTYLGGVSSKLKQLMDATGPLWKKQNFKGKLAAGFTASSLPAGDKQSTLISLFTFCMQHGMLWVGNPIMPEQHQGIPYALAANRLGSWSGLMAQAEHGSNADRFDEGDIKTAQQFGENFALTLNAYQGL</sequence>
<dbReference type="PROSITE" id="PS50902">
    <property type="entry name" value="FLAVODOXIN_LIKE"/>
    <property type="match status" value="1"/>
</dbReference>
<feature type="domain" description="Flavodoxin-like" evidence="4">
    <location>
        <begin position="4"/>
        <end position="152"/>
    </location>
</feature>